<evidence type="ECO:0000313" key="3">
    <source>
        <dbReference type="Proteomes" id="UP000001072"/>
    </source>
</evidence>
<dbReference type="EMBL" id="GL883094">
    <property type="protein sequence ID" value="EGG10553.1"/>
    <property type="molecule type" value="Genomic_DNA"/>
</dbReference>
<keyword evidence="1" id="KW-1133">Transmembrane helix</keyword>
<reference evidence="3" key="1">
    <citation type="journal article" date="2011" name="Proc. Natl. Acad. Sci. U.S.A.">
        <title>Obligate biotrophy features unraveled by the genomic analysis of rust fungi.</title>
        <authorList>
            <person name="Duplessis S."/>
            <person name="Cuomo C.A."/>
            <person name="Lin Y.-C."/>
            <person name="Aerts A."/>
            <person name="Tisserant E."/>
            <person name="Veneault-Fourrey C."/>
            <person name="Joly D.L."/>
            <person name="Hacquard S."/>
            <person name="Amselem J."/>
            <person name="Cantarel B.L."/>
            <person name="Chiu R."/>
            <person name="Coutinho P.M."/>
            <person name="Feau N."/>
            <person name="Field M."/>
            <person name="Frey P."/>
            <person name="Gelhaye E."/>
            <person name="Goldberg J."/>
            <person name="Grabherr M.G."/>
            <person name="Kodira C.D."/>
            <person name="Kohler A."/>
            <person name="Kuees U."/>
            <person name="Lindquist E.A."/>
            <person name="Lucas S.M."/>
            <person name="Mago R."/>
            <person name="Mauceli E."/>
            <person name="Morin E."/>
            <person name="Murat C."/>
            <person name="Pangilinan J.L."/>
            <person name="Park R."/>
            <person name="Pearson M."/>
            <person name="Quesneville H."/>
            <person name="Rouhier N."/>
            <person name="Sakthikumar S."/>
            <person name="Salamov A.A."/>
            <person name="Schmutz J."/>
            <person name="Selles B."/>
            <person name="Shapiro H."/>
            <person name="Tanguay P."/>
            <person name="Tuskan G.A."/>
            <person name="Henrissat B."/>
            <person name="Van de Peer Y."/>
            <person name="Rouze P."/>
            <person name="Ellis J.G."/>
            <person name="Dodds P.N."/>
            <person name="Schein J.E."/>
            <person name="Zhong S."/>
            <person name="Hamelin R.C."/>
            <person name="Grigoriev I.V."/>
            <person name="Szabo L.J."/>
            <person name="Martin F."/>
        </authorList>
    </citation>
    <scope>NUCLEOTIDE SEQUENCE [LARGE SCALE GENOMIC DNA]</scope>
    <source>
        <strain evidence="3">98AG31 / pathotype 3-4-7</strain>
    </source>
</reference>
<dbReference type="Proteomes" id="UP000001072">
    <property type="component" value="Unassembled WGS sequence"/>
</dbReference>
<gene>
    <name evidence="2" type="ORF">MELLADRAFT_124262</name>
</gene>
<evidence type="ECO:0000256" key="1">
    <source>
        <dbReference type="SAM" id="Phobius"/>
    </source>
</evidence>
<keyword evidence="1" id="KW-0812">Transmembrane</keyword>
<dbReference type="RefSeq" id="XP_007406022.1">
    <property type="nucleotide sequence ID" value="XM_007405960.1"/>
</dbReference>
<keyword evidence="3" id="KW-1185">Reference proteome</keyword>
<sequence length="101" mass="10794">MIGIQLRKIVLLSLILSISIIPIICTIMEDGEDIGGFTRFSRSRTLLEGDEDGGRGASEDGAKCKQRTCTLHATCRALGLGLGCGSCGPNDYCIEEPEGIY</sequence>
<organism evidence="3">
    <name type="scientific">Melampsora larici-populina (strain 98AG31 / pathotype 3-4-7)</name>
    <name type="common">Poplar leaf rust fungus</name>
    <dbReference type="NCBI Taxonomy" id="747676"/>
    <lineage>
        <taxon>Eukaryota</taxon>
        <taxon>Fungi</taxon>
        <taxon>Dikarya</taxon>
        <taxon>Basidiomycota</taxon>
        <taxon>Pucciniomycotina</taxon>
        <taxon>Pucciniomycetes</taxon>
        <taxon>Pucciniales</taxon>
        <taxon>Melampsoraceae</taxon>
        <taxon>Melampsora</taxon>
    </lineage>
</organism>
<dbReference type="KEGG" id="mlr:MELLADRAFT_124262"/>
<dbReference type="AlphaFoldDB" id="F4RAY0"/>
<name>F4RAY0_MELLP</name>
<dbReference type="InParanoid" id="F4RAY0"/>
<keyword evidence="1" id="KW-0472">Membrane</keyword>
<evidence type="ECO:0000313" key="2">
    <source>
        <dbReference type="EMBL" id="EGG10553.1"/>
    </source>
</evidence>
<accession>F4RAY0</accession>
<feature type="transmembrane region" description="Helical" evidence="1">
    <location>
        <begin position="9"/>
        <end position="29"/>
    </location>
</feature>
<protein>
    <submittedName>
        <fullName evidence="2">Secreted protein</fullName>
    </submittedName>
</protein>
<dbReference type="GeneID" id="18926710"/>
<dbReference type="HOGENOM" id="CLU_183185_0_0_1"/>
<proteinExistence type="predicted"/>
<dbReference type="VEuPathDB" id="FungiDB:MELLADRAFT_124262"/>